<organism evidence="2">
    <name type="scientific">Candidatus Kentrum sp. TUN</name>
    <dbReference type="NCBI Taxonomy" id="2126343"/>
    <lineage>
        <taxon>Bacteria</taxon>
        <taxon>Pseudomonadati</taxon>
        <taxon>Pseudomonadota</taxon>
        <taxon>Gammaproteobacteria</taxon>
        <taxon>Candidatus Kentrum</taxon>
    </lineage>
</organism>
<gene>
    <name evidence="2" type="ORF">BECKTUN1418D_GA0071000_108716</name>
</gene>
<dbReference type="EMBL" id="CAADFX010000087">
    <property type="protein sequence ID" value="VFK58693.1"/>
    <property type="molecule type" value="Genomic_DNA"/>
</dbReference>
<dbReference type="InterPro" id="IPR045351">
    <property type="entry name" value="DUF6531"/>
</dbReference>
<accession>A0A450ZY49</accession>
<feature type="domain" description="DUF6531" evidence="1">
    <location>
        <begin position="57"/>
        <end position="118"/>
    </location>
</feature>
<proteinExistence type="predicted"/>
<reference evidence="2" key="1">
    <citation type="submission" date="2019-02" db="EMBL/GenBank/DDBJ databases">
        <authorList>
            <person name="Gruber-Vodicka R. H."/>
            <person name="Seah K. B. B."/>
        </authorList>
    </citation>
    <scope>NUCLEOTIDE SEQUENCE</scope>
    <source>
        <strain evidence="2">BECK_BY1</strain>
    </source>
</reference>
<protein>
    <recommendedName>
        <fullName evidence="1">DUF6531 domain-containing protein</fullName>
    </recommendedName>
</protein>
<evidence type="ECO:0000259" key="1">
    <source>
        <dbReference type="Pfam" id="PF20148"/>
    </source>
</evidence>
<name>A0A450ZY49_9GAMM</name>
<evidence type="ECO:0000313" key="2">
    <source>
        <dbReference type="EMBL" id="VFK58693.1"/>
    </source>
</evidence>
<dbReference type="AlphaFoldDB" id="A0A450ZY49"/>
<sequence>MITNESITAGGGYVDAMETLVQSADTTGILFNNEIFTDQNLNALANNDLIRTPSTIDPVSTVTGNMYHDETDVTIRGRGIDYTFTRTYNSAPVKPDTTGKPLGFGWTHSYNMRLLANDYGEHPNFDASQAPENSNGATSSITYVDERGGEINYLVDDQNRTWVVTPPQGYFDTLTLNTPVVGQHTLAFGNGTRYLFGCPRCRHEDSRYQSQAFCNPGSLWQSPRFPVRSQWSTH</sequence>
<dbReference type="Pfam" id="PF20148">
    <property type="entry name" value="DUF6531"/>
    <property type="match status" value="1"/>
</dbReference>